<dbReference type="Proteomes" id="UP000801864">
    <property type="component" value="Unassembled WGS sequence"/>
</dbReference>
<name>A0A9P4XLP4_9HYPO</name>
<accession>A0A9P4XLP4</accession>
<proteinExistence type="predicted"/>
<keyword evidence="2" id="KW-1185">Reference proteome</keyword>
<evidence type="ECO:0000313" key="2">
    <source>
        <dbReference type="Proteomes" id="UP000801864"/>
    </source>
</evidence>
<dbReference type="AlphaFoldDB" id="A0A9P4XLP4"/>
<reference evidence="1 2" key="1">
    <citation type="submission" date="2018-06" db="EMBL/GenBank/DDBJ databases">
        <title>Genome analysis of cellulolytic fungus Trichoderma lentiforme CFAM-422.</title>
        <authorList>
            <person name="Steindorff A.S."/>
            <person name="Formighieri E.F."/>
            <person name="Midorikawa G.E.O."/>
            <person name="Tamietti M.S."/>
            <person name="Ramos E.Z."/>
            <person name="Silva A.S."/>
            <person name="Bon E.P.S."/>
            <person name="Mendes T.D."/>
            <person name="Damaso M.C.T."/>
            <person name="Favaro L.C.L."/>
        </authorList>
    </citation>
    <scope>NUCLEOTIDE SEQUENCE [LARGE SCALE GENOMIC DNA]</scope>
    <source>
        <strain evidence="1 2">CFAM-422</strain>
    </source>
</reference>
<protein>
    <submittedName>
        <fullName evidence="1">Uncharacterized protein</fullName>
    </submittedName>
</protein>
<gene>
    <name evidence="1" type="ORF">CFAM422_002810</name>
</gene>
<comment type="caution">
    <text evidence="1">The sequence shown here is derived from an EMBL/GenBank/DDBJ whole genome shotgun (WGS) entry which is preliminary data.</text>
</comment>
<sequence>MQFYLTANANLQKRIFDNWPYSELDLLHRLQNKWIPRLTCLDLVGLSTRTPGITNVEPEDLDLEHWIRQHFRTIGAGTPLCTLVVDL</sequence>
<organism evidence="1 2">
    <name type="scientific">Trichoderma lentiforme</name>
    <dbReference type="NCBI Taxonomy" id="1567552"/>
    <lineage>
        <taxon>Eukaryota</taxon>
        <taxon>Fungi</taxon>
        <taxon>Dikarya</taxon>
        <taxon>Ascomycota</taxon>
        <taxon>Pezizomycotina</taxon>
        <taxon>Sordariomycetes</taxon>
        <taxon>Hypocreomycetidae</taxon>
        <taxon>Hypocreales</taxon>
        <taxon>Hypocreaceae</taxon>
        <taxon>Trichoderma</taxon>
    </lineage>
</organism>
<evidence type="ECO:0000313" key="1">
    <source>
        <dbReference type="EMBL" id="KAF3074780.1"/>
    </source>
</evidence>
<dbReference type="EMBL" id="QLNT01000004">
    <property type="protein sequence ID" value="KAF3074780.1"/>
    <property type="molecule type" value="Genomic_DNA"/>
</dbReference>